<sequence>MSTIKEEDYECSIPFATT</sequence>
<reference evidence="1" key="1">
    <citation type="submission" date="2014-05" db="EMBL/GenBank/DDBJ databases">
        <authorList>
            <person name="Chronopoulou M."/>
        </authorList>
    </citation>
    <scope>NUCLEOTIDE SEQUENCE</scope>
    <source>
        <tissue evidence="1">Whole organism</tissue>
    </source>
</reference>
<accession>A0A0K2TFH6</accession>
<proteinExistence type="predicted"/>
<dbReference type="AlphaFoldDB" id="A0A0K2TFH6"/>
<name>A0A0K2TFH6_LEPSM</name>
<protein>
    <submittedName>
        <fullName evidence="1">Uncharacterized protein</fullName>
    </submittedName>
</protein>
<organism evidence="1">
    <name type="scientific">Lepeophtheirus salmonis</name>
    <name type="common">Salmon louse</name>
    <name type="synonym">Caligus salmonis</name>
    <dbReference type="NCBI Taxonomy" id="72036"/>
    <lineage>
        <taxon>Eukaryota</taxon>
        <taxon>Metazoa</taxon>
        <taxon>Ecdysozoa</taxon>
        <taxon>Arthropoda</taxon>
        <taxon>Crustacea</taxon>
        <taxon>Multicrustacea</taxon>
        <taxon>Hexanauplia</taxon>
        <taxon>Copepoda</taxon>
        <taxon>Siphonostomatoida</taxon>
        <taxon>Caligidae</taxon>
        <taxon>Lepeophtheirus</taxon>
    </lineage>
</organism>
<evidence type="ECO:0000313" key="1">
    <source>
        <dbReference type="EMBL" id="CDW24211.1"/>
    </source>
</evidence>
<dbReference type="EMBL" id="HACA01006850">
    <property type="protein sequence ID" value="CDW24211.1"/>
    <property type="molecule type" value="Transcribed_RNA"/>
</dbReference>